<evidence type="ECO:0000256" key="10">
    <source>
        <dbReference type="HAMAP-Rule" id="MF_00115"/>
    </source>
</evidence>
<dbReference type="PROSITE" id="PS01327">
    <property type="entry name" value="MSCL"/>
    <property type="match status" value="1"/>
</dbReference>
<keyword evidence="9 10" id="KW-0407">Ion channel</keyword>
<keyword evidence="5 10" id="KW-0812">Transmembrane</keyword>
<comment type="subunit">
    <text evidence="10">Homopentamer.</text>
</comment>
<dbReference type="SUPFAM" id="SSF81330">
    <property type="entry name" value="Gated mechanosensitive channel"/>
    <property type="match status" value="1"/>
</dbReference>
<evidence type="ECO:0000256" key="9">
    <source>
        <dbReference type="ARBA" id="ARBA00023303"/>
    </source>
</evidence>
<keyword evidence="4 10" id="KW-1003">Cell membrane</keyword>
<dbReference type="InterPro" id="IPR019823">
    <property type="entry name" value="Mechanosensitive_channel_CS"/>
</dbReference>
<evidence type="ECO:0000256" key="7">
    <source>
        <dbReference type="ARBA" id="ARBA00023065"/>
    </source>
</evidence>
<feature type="transmembrane region" description="Helical" evidence="10">
    <location>
        <begin position="21"/>
        <end position="48"/>
    </location>
</feature>
<organism evidence="11 12">
    <name type="scientific">Xylanimonas protaetiae</name>
    <dbReference type="NCBI Taxonomy" id="2509457"/>
    <lineage>
        <taxon>Bacteria</taxon>
        <taxon>Bacillati</taxon>
        <taxon>Actinomycetota</taxon>
        <taxon>Actinomycetes</taxon>
        <taxon>Micrococcales</taxon>
        <taxon>Promicromonosporaceae</taxon>
        <taxon>Xylanimonas</taxon>
    </lineage>
</organism>
<evidence type="ECO:0000256" key="8">
    <source>
        <dbReference type="ARBA" id="ARBA00023136"/>
    </source>
</evidence>
<dbReference type="OrthoDB" id="9810350at2"/>
<dbReference type="Pfam" id="PF01741">
    <property type="entry name" value="MscL"/>
    <property type="match status" value="1"/>
</dbReference>
<keyword evidence="8 10" id="KW-0472">Membrane</keyword>
<keyword evidence="3 10" id="KW-0813">Transport</keyword>
<evidence type="ECO:0000313" key="12">
    <source>
        <dbReference type="Proteomes" id="UP000292118"/>
    </source>
</evidence>
<evidence type="ECO:0000256" key="5">
    <source>
        <dbReference type="ARBA" id="ARBA00022692"/>
    </source>
</evidence>
<accession>A0A4P6F0W7</accession>
<feature type="transmembrane region" description="Helical" evidence="10">
    <location>
        <begin position="68"/>
        <end position="91"/>
    </location>
</feature>
<dbReference type="GO" id="GO:0008381">
    <property type="term" value="F:mechanosensitive monoatomic ion channel activity"/>
    <property type="evidence" value="ECO:0007669"/>
    <property type="project" value="UniProtKB-UniRule"/>
</dbReference>
<dbReference type="HAMAP" id="MF_00115">
    <property type="entry name" value="MscL"/>
    <property type="match status" value="1"/>
</dbReference>
<proteinExistence type="inferred from homology"/>
<dbReference type="RefSeq" id="WP_129186512.1">
    <property type="nucleotide sequence ID" value="NZ_CP035493.1"/>
</dbReference>
<dbReference type="KEGG" id="xya:ET471_02855"/>
<dbReference type="EMBL" id="CP035493">
    <property type="protein sequence ID" value="QAY69112.1"/>
    <property type="molecule type" value="Genomic_DNA"/>
</dbReference>
<dbReference type="InterPro" id="IPR001185">
    <property type="entry name" value="MS_channel"/>
</dbReference>
<reference evidence="11 12" key="1">
    <citation type="submission" date="2019-01" db="EMBL/GenBank/DDBJ databases">
        <title>Genome sequencing of strain FW10M-9.</title>
        <authorList>
            <person name="Heo J."/>
            <person name="Kim S.-J."/>
            <person name="Kim J.-S."/>
            <person name="Hong S.-B."/>
            <person name="Kwon S.-W."/>
        </authorList>
    </citation>
    <scope>NUCLEOTIDE SEQUENCE [LARGE SCALE GENOMIC DNA]</scope>
    <source>
        <strain evidence="11 12">FW10M-9</strain>
    </source>
</reference>
<comment type="subcellular location">
    <subcellularLocation>
        <location evidence="1 10">Cell membrane</location>
        <topology evidence="1 10">Multi-pass membrane protein</topology>
    </subcellularLocation>
</comment>
<evidence type="ECO:0000256" key="1">
    <source>
        <dbReference type="ARBA" id="ARBA00004651"/>
    </source>
</evidence>
<evidence type="ECO:0000256" key="6">
    <source>
        <dbReference type="ARBA" id="ARBA00022989"/>
    </source>
</evidence>
<dbReference type="Proteomes" id="UP000292118">
    <property type="component" value="Chromosome"/>
</dbReference>
<dbReference type="PANTHER" id="PTHR30266">
    <property type="entry name" value="MECHANOSENSITIVE CHANNEL MSCL"/>
    <property type="match status" value="1"/>
</dbReference>
<evidence type="ECO:0000313" key="11">
    <source>
        <dbReference type="EMBL" id="QAY69112.1"/>
    </source>
</evidence>
<comment type="function">
    <text evidence="10">Channel that opens in response to stretch forces in the membrane lipid bilayer. May participate in the regulation of osmotic pressure changes within the cell.</text>
</comment>
<evidence type="ECO:0000256" key="3">
    <source>
        <dbReference type="ARBA" id="ARBA00022448"/>
    </source>
</evidence>
<dbReference type="PANTHER" id="PTHR30266:SF2">
    <property type="entry name" value="LARGE-CONDUCTANCE MECHANOSENSITIVE CHANNEL"/>
    <property type="match status" value="1"/>
</dbReference>
<gene>
    <name evidence="10 11" type="primary">mscL</name>
    <name evidence="11" type="ORF">ET471_02855</name>
</gene>
<protein>
    <recommendedName>
        <fullName evidence="10">Large-conductance mechanosensitive channel</fullName>
    </recommendedName>
</protein>
<dbReference type="Gene3D" id="1.10.1200.120">
    <property type="entry name" value="Large-conductance mechanosensitive channel, MscL, domain 1"/>
    <property type="match status" value="1"/>
</dbReference>
<keyword evidence="7 10" id="KW-0406">Ion transport</keyword>
<dbReference type="NCBIfam" id="TIGR00220">
    <property type="entry name" value="mscL"/>
    <property type="match status" value="1"/>
</dbReference>
<name>A0A4P6F0W7_9MICO</name>
<keyword evidence="6 10" id="KW-1133">Transmembrane helix</keyword>
<evidence type="ECO:0000256" key="2">
    <source>
        <dbReference type="ARBA" id="ARBA00007254"/>
    </source>
</evidence>
<dbReference type="InterPro" id="IPR037673">
    <property type="entry name" value="MSC/AndL"/>
</dbReference>
<keyword evidence="12" id="KW-1185">Reference proteome</keyword>
<dbReference type="AlphaFoldDB" id="A0A4P6F0W7"/>
<dbReference type="InterPro" id="IPR036019">
    <property type="entry name" value="MscL_channel"/>
</dbReference>
<dbReference type="PRINTS" id="PR01264">
    <property type="entry name" value="MECHCHANNEL"/>
</dbReference>
<evidence type="ECO:0000256" key="4">
    <source>
        <dbReference type="ARBA" id="ARBA00022475"/>
    </source>
</evidence>
<sequence length="132" mass="14082">MLKGFKDFLLRGNVLDLAVGIIVGAAFTAVVNGLMDGVLSPLIALIFGQPDVSKVAFPIGGTTFPVGLFLQAVINFLIVATVLYFVVVVPVKHLSERIKRGDAAPPEPEVPSADVVLLQEIRDLLASRESTR</sequence>
<comment type="similarity">
    <text evidence="2 10">Belongs to the MscL family.</text>
</comment>
<dbReference type="GO" id="GO:0005886">
    <property type="term" value="C:plasma membrane"/>
    <property type="evidence" value="ECO:0007669"/>
    <property type="project" value="UniProtKB-SubCell"/>
</dbReference>